<dbReference type="AlphaFoldDB" id="A0A2X0PEC4"/>
<feature type="compositionally biased region" description="Basic residues" evidence="1">
    <location>
        <begin position="1"/>
        <end position="12"/>
    </location>
</feature>
<reference evidence="2 3" key="1">
    <citation type="submission" date="2016-11" db="EMBL/GenBank/DDBJ databases">
        <authorList>
            <person name="Jaros S."/>
            <person name="Januszkiewicz K."/>
            <person name="Wedrychowicz H."/>
        </authorList>
    </citation>
    <scope>NUCLEOTIDE SEQUENCE [LARGE SCALE GENOMIC DNA]</scope>
</reference>
<keyword evidence="3" id="KW-1185">Reference proteome</keyword>
<dbReference type="Proteomes" id="UP000249464">
    <property type="component" value="Unassembled WGS sequence"/>
</dbReference>
<feature type="region of interest" description="Disordered" evidence="1">
    <location>
        <begin position="200"/>
        <end position="221"/>
    </location>
</feature>
<evidence type="ECO:0000313" key="3">
    <source>
        <dbReference type="Proteomes" id="UP000249464"/>
    </source>
</evidence>
<protein>
    <submittedName>
        <fullName evidence="2">BQ5605_C008g05118 protein</fullName>
    </submittedName>
</protein>
<evidence type="ECO:0000256" key="1">
    <source>
        <dbReference type="SAM" id="MobiDB-lite"/>
    </source>
</evidence>
<proteinExistence type="predicted"/>
<feature type="region of interest" description="Disordered" evidence="1">
    <location>
        <begin position="99"/>
        <end position="127"/>
    </location>
</feature>
<accession>A0A2X0PEC4</accession>
<feature type="region of interest" description="Disordered" evidence="1">
    <location>
        <begin position="1"/>
        <end position="57"/>
    </location>
</feature>
<dbReference type="EMBL" id="FQNC01000048">
    <property type="protein sequence ID" value="SGY79386.1"/>
    <property type="molecule type" value="Genomic_DNA"/>
</dbReference>
<sequence>MARGKRNKRNPKAHAPPPISEREARLQSRRTRLQVLDHLPRAAPSPPAFSATSPSAQTHILETNSIIYRKSNLDDEYEDLEPPGSSQQGLSDISVDATHSRSPVRLQSSINEVDLSPGSDKRLHEPHTRPRVVDYSLLRSASSMTLFQEDNPKSLEAPVFPEPRTFGATIDRGTVASSPDGWTGSISVEVRDDAFDHAHARTESRMSEVEPERTARVRHSPSSHRFSVASSICSSEGSSTHDSYGLLGYKTSSPNMEGHRAFNAQLRYQLAQSSALPSEIALGKVDLNFNDVISSVTERLSPRVLRSIVMGSTIWPSPSQFQPTTCGVTAYDYNGDLFLSLRDVFTGSRNMCLWKGTSPPDDVCGRYSRGTFSLSGSQNIIFETDVFSQLESASPADTTLLSSAQFIRLAKGAAASDPPQLWIQMFSTEAQRREVLGALLSITVDPPPICHSRDPVVLRASATDPKRRGALITTTCPPQTDVLEPGSCPKSTPVVGANDPAPHAAKAQDHTDNPATLPFCLRLDASGPPLLDSFFSGLKPEESRNVYVPNGTWTIPIRVERHGLNTSPIIQPIFSYSKQSGSRYRKRPHHIKYPHLSKKVKAIKSKCLGVYVCANSGCFGIGRPMGTLSVGSRSNTVSAQDGPKRHTHSTCTAHSLRRECDICHAPLMHKTCEAYTLMAQLDDSDLTAAELADPNFETCGMSATIVIVRHRPMSPTPMLRELMRQPCIIAQAFIPLCRWRTCSEARPIRRSVSCSGWILELNDRFDE</sequence>
<gene>
    <name evidence="2" type="primary">BQ5605_C008g05118</name>
    <name evidence="2" type="ORF">BQ5605_C008G05118</name>
</gene>
<feature type="compositionally biased region" description="Basic and acidic residues" evidence="1">
    <location>
        <begin position="200"/>
        <end position="215"/>
    </location>
</feature>
<evidence type="ECO:0000313" key="2">
    <source>
        <dbReference type="EMBL" id="SGY79386.1"/>
    </source>
</evidence>
<name>A0A2X0PEC4_9BASI</name>
<organism evidence="2 3">
    <name type="scientific">Microbotryum silenes-dioicae</name>
    <dbReference type="NCBI Taxonomy" id="796604"/>
    <lineage>
        <taxon>Eukaryota</taxon>
        <taxon>Fungi</taxon>
        <taxon>Dikarya</taxon>
        <taxon>Basidiomycota</taxon>
        <taxon>Pucciniomycotina</taxon>
        <taxon>Microbotryomycetes</taxon>
        <taxon>Microbotryales</taxon>
        <taxon>Microbotryaceae</taxon>
        <taxon>Microbotryum</taxon>
    </lineage>
</organism>